<dbReference type="EMBL" id="CP129946">
    <property type="protein sequence ID" value="WWA76000.1"/>
    <property type="molecule type" value="Genomic_DNA"/>
</dbReference>
<dbReference type="Proteomes" id="UP001347174">
    <property type="component" value="Chromosome"/>
</dbReference>
<evidence type="ECO:0000313" key="1">
    <source>
        <dbReference type="EMBL" id="WWA76000.1"/>
    </source>
</evidence>
<organism evidence="1 2">
    <name type="scientific">Pseudomonas khavaziana</name>
    <dbReference type="NCBI Taxonomy" id="2842351"/>
    <lineage>
        <taxon>Bacteria</taxon>
        <taxon>Pseudomonadati</taxon>
        <taxon>Pseudomonadota</taxon>
        <taxon>Gammaproteobacteria</taxon>
        <taxon>Pseudomonadales</taxon>
        <taxon>Pseudomonadaceae</taxon>
        <taxon>Pseudomonas</taxon>
    </lineage>
</organism>
<evidence type="ECO:0000313" key="2">
    <source>
        <dbReference type="Proteomes" id="UP001347174"/>
    </source>
</evidence>
<protein>
    <submittedName>
        <fullName evidence="1">Uncharacterized protein</fullName>
    </submittedName>
</protein>
<proteinExistence type="predicted"/>
<gene>
    <name evidence="1" type="ORF">QYQ93_24960</name>
</gene>
<accession>A0ABZ2DCE4</accession>
<keyword evidence="2" id="KW-1185">Reference proteome</keyword>
<reference evidence="1 2" key="1">
    <citation type="submission" date="2023-07" db="EMBL/GenBank/DDBJ databases">
        <title>Plant endophyte Pseudomonas khavaziana can be used to control wheat stem rot.</title>
        <authorList>
            <person name="Guo S."/>
            <person name="Shen X."/>
        </authorList>
    </citation>
    <scope>NUCLEOTIDE SEQUENCE [LARGE SCALE GENOMIC DNA]</scope>
    <source>
        <strain evidence="1 2">SR9</strain>
    </source>
</reference>
<name>A0ABZ2DCE4_9PSED</name>
<dbReference type="RefSeq" id="WP_338475698.1">
    <property type="nucleotide sequence ID" value="NZ_CP129946.1"/>
</dbReference>
<sequence length="191" mass="21684">MKKINRKPSENPMDLPPLDDLQLLALHAAVAREARNRGLSFNVGEIGEKLAIAAFKERPDLPVLAPSPRGTKNIDAISREGNRYSIKTLQRAKKSGTIYPDQSNNERQLFEFILIVLIHEDFTLERIIELDWQQFCAVRSWDIRMNAWYVARSNRVLSVGRQIYPRPASLATLPSPVSLRVKNPDNSTVPL</sequence>